<dbReference type="Proteomes" id="UP000026960">
    <property type="component" value="Chromosome 9"/>
</dbReference>
<dbReference type="HOGENOM" id="CLU_1868493_0_0_1"/>
<proteinExistence type="predicted"/>
<evidence type="ECO:0000313" key="2">
    <source>
        <dbReference type="Proteomes" id="UP000026960"/>
    </source>
</evidence>
<dbReference type="EnsemblPlants" id="OBART09G06350.1">
    <property type="protein sequence ID" value="OBART09G06350.1"/>
    <property type="gene ID" value="OBART09G06350"/>
</dbReference>
<dbReference type="Gramene" id="OBART09G06350.1">
    <property type="protein sequence ID" value="OBART09G06350.1"/>
    <property type="gene ID" value="OBART09G06350"/>
</dbReference>
<organism evidence="1">
    <name type="scientific">Oryza barthii</name>
    <dbReference type="NCBI Taxonomy" id="65489"/>
    <lineage>
        <taxon>Eukaryota</taxon>
        <taxon>Viridiplantae</taxon>
        <taxon>Streptophyta</taxon>
        <taxon>Embryophyta</taxon>
        <taxon>Tracheophyta</taxon>
        <taxon>Spermatophyta</taxon>
        <taxon>Magnoliopsida</taxon>
        <taxon>Liliopsida</taxon>
        <taxon>Poales</taxon>
        <taxon>Poaceae</taxon>
        <taxon>BOP clade</taxon>
        <taxon>Oryzoideae</taxon>
        <taxon>Oryzeae</taxon>
        <taxon>Oryzinae</taxon>
        <taxon>Oryza</taxon>
    </lineage>
</organism>
<dbReference type="PaxDb" id="65489-OBART09G06350.1"/>
<keyword evidence="2" id="KW-1185">Reference proteome</keyword>
<dbReference type="Pfam" id="PF07911">
    <property type="entry name" value="DUF1677"/>
    <property type="match status" value="1"/>
</dbReference>
<reference evidence="1" key="1">
    <citation type="journal article" date="2009" name="Rice">
        <title>De Novo Next Generation Sequencing of Plant Genomes.</title>
        <authorList>
            <person name="Rounsley S."/>
            <person name="Marri P.R."/>
            <person name="Yu Y."/>
            <person name="He R."/>
            <person name="Sisneros N."/>
            <person name="Goicoechea J.L."/>
            <person name="Lee S.J."/>
            <person name="Angelova A."/>
            <person name="Kudrna D."/>
            <person name="Luo M."/>
            <person name="Affourtit J."/>
            <person name="Desany B."/>
            <person name="Knight J."/>
            <person name="Niazi F."/>
            <person name="Egholm M."/>
            <person name="Wing R.A."/>
        </authorList>
    </citation>
    <scope>NUCLEOTIDE SEQUENCE [LARGE SCALE GENOMIC DNA]</scope>
    <source>
        <strain evidence="1">cv. IRGC 105608</strain>
    </source>
</reference>
<sequence>MPPPTWGAKRAPAAVLALVTQEGSSSGRGAVTAADSRRIARPHIASIRARYEGRYVCGLCTDTIDEELGCASSSISPAEAVDHHAFVCDIGRVSTVPPSADESVDGMFIAVLLLLRRRLGSLPSARRHHYREREASR</sequence>
<accession>A0A0D3H5J5</accession>
<dbReference type="STRING" id="65489.A0A0D3H5J5"/>
<reference evidence="1" key="2">
    <citation type="submission" date="2015-03" db="UniProtKB">
        <authorList>
            <consortium name="EnsemblPlants"/>
        </authorList>
    </citation>
    <scope>IDENTIFICATION</scope>
</reference>
<name>A0A0D3H5J5_9ORYZ</name>
<dbReference type="InterPro" id="IPR012876">
    <property type="entry name" value="DUF1677_pln"/>
</dbReference>
<dbReference type="PANTHER" id="PTHR33108">
    <property type="entry name" value="OS01G0745000 PROTEIN"/>
    <property type="match status" value="1"/>
</dbReference>
<dbReference type="AlphaFoldDB" id="A0A0D3H5J5"/>
<dbReference type="PANTHER" id="PTHR33108:SF32">
    <property type="entry name" value="DUF1677 FAMILY PROTEIN (DUF1677)"/>
    <property type="match status" value="1"/>
</dbReference>
<protein>
    <submittedName>
        <fullName evidence="1">Uncharacterized protein</fullName>
    </submittedName>
</protein>
<evidence type="ECO:0000313" key="1">
    <source>
        <dbReference type="EnsemblPlants" id="OBART09G06350.1"/>
    </source>
</evidence>